<evidence type="ECO:0000256" key="3">
    <source>
        <dbReference type="ARBA" id="ARBA00022448"/>
    </source>
</evidence>
<evidence type="ECO:0000313" key="11">
    <source>
        <dbReference type="EMBL" id="MPM84520.1"/>
    </source>
</evidence>
<dbReference type="InterPro" id="IPR050790">
    <property type="entry name" value="ExbB/TolQ_transport"/>
</dbReference>
<comment type="subcellular location">
    <subcellularLocation>
        <location evidence="1">Cell membrane</location>
        <topology evidence="1">Multi-pass membrane protein</topology>
    </subcellularLocation>
</comment>
<dbReference type="PANTHER" id="PTHR30625">
    <property type="entry name" value="PROTEIN TOLQ"/>
    <property type="match status" value="1"/>
</dbReference>
<dbReference type="InterPro" id="IPR002898">
    <property type="entry name" value="MotA_ExbB_proton_chnl"/>
</dbReference>
<keyword evidence="7 9" id="KW-1133">Transmembrane helix</keyword>
<keyword evidence="4" id="KW-1003">Cell membrane</keyword>
<gene>
    <name evidence="11" type="ORF">SDC9_131593</name>
</gene>
<evidence type="ECO:0000256" key="7">
    <source>
        <dbReference type="ARBA" id="ARBA00022989"/>
    </source>
</evidence>
<name>A0A645D4V2_9ZZZZ</name>
<protein>
    <recommendedName>
        <fullName evidence="10">MotA/TolQ/ExbB proton channel domain-containing protein</fullName>
    </recommendedName>
</protein>
<dbReference type="AlphaFoldDB" id="A0A645D4V2"/>
<evidence type="ECO:0000256" key="1">
    <source>
        <dbReference type="ARBA" id="ARBA00004651"/>
    </source>
</evidence>
<reference evidence="11" key="1">
    <citation type="submission" date="2019-08" db="EMBL/GenBank/DDBJ databases">
        <authorList>
            <person name="Kucharzyk K."/>
            <person name="Murdoch R.W."/>
            <person name="Higgins S."/>
            <person name="Loffler F."/>
        </authorList>
    </citation>
    <scope>NUCLEOTIDE SEQUENCE</scope>
</reference>
<evidence type="ECO:0000256" key="4">
    <source>
        <dbReference type="ARBA" id="ARBA00022475"/>
    </source>
</evidence>
<evidence type="ECO:0000259" key="10">
    <source>
        <dbReference type="Pfam" id="PF01618"/>
    </source>
</evidence>
<dbReference type="GO" id="GO:0017038">
    <property type="term" value="P:protein import"/>
    <property type="evidence" value="ECO:0007669"/>
    <property type="project" value="TreeGrafter"/>
</dbReference>
<organism evidence="11">
    <name type="scientific">bioreactor metagenome</name>
    <dbReference type="NCBI Taxonomy" id="1076179"/>
    <lineage>
        <taxon>unclassified sequences</taxon>
        <taxon>metagenomes</taxon>
        <taxon>ecological metagenomes</taxon>
    </lineage>
</organism>
<feature type="domain" description="MotA/TolQ/ExbB proton channel" evidence="10">
    <location>
        <begin position="83"/>
        <end position="191"/>
    </location>
</feature>
<dbReference type="PANTHER" id="PTHR30625:SF15">
    <property type="entry name" value="BIOPOLYMER TRANSPORT PROTEIN EXBB"/>
    <property type="match status" value="1"/>
</dbReference>
<keyword evidence="6" id="KW-0653">Protein transport</keyword>
<feature type="transmembrane region" description="Helical" evidence="9">
    <location>
        <begin position="155"/>
        <end position="180"/>
    </location>
</feature>
<dbReference type="EMBL" id="VSSQ01033042">
    <property type="protein sequence ID" value="MPM84520.1"/>
    <property type="molecule type" value="Genomic_DNA"/>
</dbReference>
<evidence type="ECO:0000256" key="9">
    <source>
        <dbReference type="SAM" id="Phobius"/>
    </source>
</evidence>
<feature type="transmembrane region" description="Helical" evidence="9">
    <location>
        <begin position="111"/>
        <end position="135"/>
    </location>
</feature>
<keyword evidence="5 9" id="KW-0812">Transmembrane</keyword>
<comment type="similarity">
    <text evidence="2">Belongs to the ExbB/TolQ family.</text>
</comment>
<evidence type="ECO:0000256" key="6">
    <source>
        <dbReference type="ARBA" id="ARBA00022927"/>
    </source>
</evidence>
<keyword evidence="3" id="KW-0813">Transport</keyword>
<keyword evidence="8 9" id="KW-0472">Membrane</keyword>
<accession>A0A645D4V2</accession>
<feature type="transmembrane region" description="Helical" evidence="9">
    <location>
        <begin position="12"/>
        <end position="29"/>
    </location>
</feature>
<comment type="caution">
    <text evidence="11">The sequence shown here is derived from an EMBL/GenBank/DDBJ whole genome shotgun (WGS) entry which is preliminary data.</text>
</comment>
<evidence type="ECO:0000256" key="8">
    <source>
        <dbReference type="ARBA" id="ARBA00023136"/>
    </source>
</evidence>
<sequence length="209" mass="22832">MLFLKMMSDGGPVMWLILAASVIAMVIFLEKWFQFHREQINVGELITGLFNVLRRDGYVEAITLCDNTPGPVPAVLNAAILAHQRGERKLDRAVEGACLDEVARLERHLNVLGTIGFIAPLLGLLGTVLGMMEAFQTINATQSVYLSVTELSKAVNLALITTAAGLAVAIPCYVAHNYLVARLDSMVLDMEKAAAEITAFFERRAAQEE</sequence>
<dbReference type="GO" id="GO:0005886">
    <property type="term" value="C:plasma membrane"/>
    <property type="evidence" value="ECO:0007669"/>
    <property type="project" value="UniProtKB-SubCell"/>
</dbReference>
<evidence type="ECO:0000256" key="5">
    <source>
        <dbReference type="ARBA" id="ARBA00022692"/>
    </source>
</evidence>
<dbReference type="Pfam" id="PF01618">
    <property type="entry name" value="MotA_ExbB"/>
    <property type="match status" value="1"/>
</dbReference>
<evidence type="ECO:0000256" key="2">
    <source>
        <dbReference type="ARBA" id="ARBA00010442"/>
    </source>
</evidence>
<proteinExistence type="inferred from homology"/>